<dbReference type="PANTHER" id="PTHR43071:SF2">
    <property type="entry name" value="2-AMINO-4-HYDROXY-6-HYDROXYMETHYLDIHYDROPTERIDINE PYROPHOSPHOKINASE"/>
    <property type="match status" value="1"/>
</dbReference>
<evidence type="ECO:0000256" key="4">
    <source>
        <dbReference type="ARBA" id="ARBA00022741"/>
    </source>
</evidence>
<keyword evidence="7" id="KW-0289">Folate biosynthesis</keyword>
<evidence type="ECO:0000259" key="8">
    <source>
        <dbReference type="Pfam" id="PF01288"/>
    </source>
</evidence>
<dbReference type="InterPro" id="IPR035907">
    <property type="entry name" value="Hppk_sf"/>
</dbReference>
<evidence type="ECO:0000256" key="2">
    <source>
        <dbReference type="ARBA" id="ARBA00013253"/>
    </source>
</evidence>
<gene>
    <name evidence="9" type="primary">folK</name>
    <name evidence="9" type="ORF">FME95_06480</name>
</gene>
<dbReference type="PANTHER" id="PTHR43071">
    <property type="entry name" value="2-AMINO-4-HYDROXY-6-HYDROXYMETHYLDIHYDROPTERIDINE PYROPHOSPHOKINASE"/>
    <property type="match status" value="1"/>
</dbReference>
<dbReference type="UniPathway" id="UPA00077">
    <property type="reaction ID" value="UER00155"/>
</dbReference>
<evidence type="ECO:0000256" key="3">
    <source>
        <dbReference type="ARBA" id="ARBA00022679"/>
    </source>
</evidence>
<dbReference type="Proteomes" id="UP000321764">
    <property type="component" value="Unassembled WGS sequence"/>
</dbReference>
<keyword evidence="10" id="KW-1185">Reference proteome</keyword>
<dbReference type="GO" id="GO:0046656">
    <property type="term" value="P:folic acid biosynthetic process"/>
    <property type="evidence" value="ECO:0007669"/>
    <property type="project" value="UniProtKB-KW"/>
</dbReference>
<evidence type="ECO:0000313" key="10">
    <source>
        <dbReference type="Proteomes" id="UP000321764"/>
    </source>
</evidence>
<evidence type="ECO:0000256" key="1">
    <source>
        <dbReference type="ARBA" id="ARBA00005051"/>
    </source>
</evidence>
<protein>
    <recommendedName>
        <fullName evidence="2">2-amino-4-hydroxy-6-hydroxymethyldihydropteridine diphosphokinase</fullName>
        <ecNumber evidence="2">2.7.6.3</ecNumber>
    </recommendedName>
</protein>
<reference evidence="9 10" key="1">
    <citation type="submission" date="2019-07" db="EMBL/GenBank/DDBJ databases">
        <title>Reinekea sp. strain SSH23 genome sequencing and assembly.</title>
        <authorList>
            <person name="Kim I."/>
        </authorList>
    </citation>
    <scope>NUCLEOTIDE SEQUENCE [LARGE SCALE GENOMIC DNA]</scope>
    <source>
        <strain evidence="9 10">SSH23</strain>
    </source>
</reference>
<accession>A0A5C8Z912</accession>
<dbReference type="CDD" id="cd00483">
    <property type="entry name" value="HPPK"/>
    <property type="match status" value="1"/>
</dbReference>
<dbReference type="GO" id="GO:0003848">
    <property type="term" value="F:2-amino-4-hydroxy-6-hydroxymethyldihydropteridine diphosphokinase activity"/>
    <property type="evidence" value="ECO:0007669"/>
    <property type="project" value="UniProtKB-EC"/>
</dbReference>
<evidence type="ECO:0000256" key="5">
    <source>
        <dbReference type="ARBA" id="ARBA00022777"/>
    </source>
</evidence>
<dbReference type="GO" id="GO:0016301">
    <property type="term" value="F:kinase activity"/>
    <property type="evidence" value="ECO:0007669"/>
    <property type="project" value="UniProtKB-KW"/>
</dbReference>
<dbReference type="EC" id="2.7.6.3" evidence="2"/>
<sequence length="179" mass="19954">MNQIEILAFESKRVALSLGSNMRRYFHLNAGLNALRAEFGALHCSPVYESAAVGFDGSPFLNMAVVIETDLSLPELIHILKAIEDANGRDRSGPKFSPRTLDIDVVTYGDECGVIDGIELPRPELFFNAFVTKPLADLIPQQQVPGRQQSFAELWHNEGNRSQALHRVEFQFTDLEQPA</sequence>
<name>A0A5C8Z912_9GAMM</name>
<dbReference type="SUPFAM" id="SSF55083">
    <property type="entry name" value="6-hydroxymethyl-7,8-dihydropterin pyrophosphokinase, HPPK"/>
    <property type="match status" value="1"/>
</dbReference>
<evidence type="ECO:0000256" key="6">
    <source>
        <dbReference type="ARBA" id="ARBA00022840"/>
    </source>
</evidence>
<dbReference type="EMBL" id="VKAD01000001">
    <property type="protein sequence ID" value="TXR54177.1"/>
    <property type="molecule type" value="Genomic_DNA"/>
</dbReference>
<dbReference type="RefSeq" id="WP_147713576.1">
    <property type="nucleotide sequence ID" value="NZ_VKAD01000001.1"/>
</dbReference>
<keyword evidence="6" id="KW-0067">ATP-binding</keyword>
<dbReference type="GO" id="GO:0046654">
    <property type="term" value="P:tetrahydrofolate biosynthetic process"/>
    <property type="evidence" value="ECO:0007669"/>
    <property type="project" value="UniProtKB-UniPathway"/>
</dbReference>
<dbReference type="GO" id="GO:0005524">
    <property type="term" value="F:ATP binding"/>
    <property type="evidence" value="ECO:0007669"/>
    <property type="project" value="UniProtKB-KW"/>
</dbReference>
<organism evidence="9 10">
    <name type="scientific">Reinekea thalattae</name>
    <dbReference type="NCBI Taxonomy" id="2593301"/>
    <lineage>
        <taxon>Bacteria</taxon>
        <taxon>Pseudomonadati</taxon>
        <taxon>Pseudomonadota</taxon>
        <taxon>Gammaproteobacteria</taxon>
        <taxon>Oceanospirillales</taxon>
        <taxon>Saccharospirillaceae</taxon>
        <taxon>Reinekea</taxon>
    </lineage>
</organism>
<keyword evidence="5 9" id="KW-0418">Kinase</keyword>
<comment type="caution">
    <text evidence="9">The sequence shown here is derived from an EMBL/GenBank/DDBJ whole genome shotgun (WGS) entry which is preliminary data.</text>
</comment>
<dbReference type="OrthoDB" id="9790168at2"/>
<dbReference type="AlphaFoldDB" id="A0A5C8Z912"/>
<keyword evidence="3 9" id="KW-0808">Transferase</keyword>
<dbReference type="Pfam" id="PF01288">
    <property type="entry name" value="HPPK"/>
    <property type="match status" value="1"/>
</dbReference>
<keyword evidence="4" id="KW-0547">Nucleotide-binding</keyword>
<comment type="pathway">
    <text evidence="1">Cofactor biosynthesis; tetrahydrofolate biosynthesis; 2-amino-4-hydroxy-6-hydroxymethyl-7,8-dihydropteridine diphosphate from 7,8-dihydroneopterin triphosphate: step 4/4.</text>
</comment>
<evidence type="ECO:0000313" key="9">
    <source>
        <dbReference type="EMBL" id="TXR54177.1"/>
    </source>
</evidence>
<dbReference type="Gene3D" id="3.30.70.560">
    <property type="entry name" value="7,8-Dihydro-6-hydroxymethylpterin-pyrophosphokinase HPPK"/>
    <property type="match status" value="1"/>
</dbReference>
<proteinExistence type="predicted"/>
<dbReference type="InterPro" id="IPR000550">
    <property type="entry name" value="Hppk"/>
</dbReference>
<feature type="domain" description="7,8-dihydro-6-hydroxymethylpterin-pyrophosphokinase" evidence="8">
    <location>
        <begin position="16"/>
        <end position="140"/>
    </location>
</feature>
<dbReference type="NCBIfam" id="TIGR01498">
    <property type="entry name" value="folK"/>
    <property type="match status" value="1"/>
</dbReference>
<evidence type="ECO:0000256" key="7">
    <source>
        <dbReference type="ARBA" id="ARBA00022909"/>
    </source>
</evidence>